<evidence type="ECO:0000256" key="4">
    <source>
        <dbReference type="ARBA" id="ARBA00023157"/>
    </source>
</evidence>
<gene>
    <name evidence="7" type="ORF">PLOB_00016200</name>
</gene>
<dbReference type="SMART" id="SM00159">
    <property type="entry name" value="PTX"/>
    <property type="match status" value="1"/>
</dbReference>
<evidence type="ECO:0000256" key="1">
    <source>
        <dbReference type="ARBA" id="ARBA00001913"/>
    </source>
</evidence>
<dbReference type="Proteomes" id="UP001159405">
    <property type="component" value="Unassembled WGS sequence"/>
</dbReference>
<organism evidence="7 8">
    <name type="scientific">Porites lobata</name>
    <dbReference type="NCBI Taxonomy" id="104759"/>
    <lineage>
        <taxon>Eukaryota</taxon>
        <taxon>Metazoa</taxon>
        <taxon>Cnidaria</taxon>
        <taxon>Anthozoa</taxon>
        <taxon>Hexacorallia</taxon>
        <taxon>Scleractinia</taxon>
        <taxon>Fungiina</taxon>
        <taxon>Poritidae</taxon>
        <taxon>Porites</taxon>
    </lineage>
</organism>
<comment type="caution">
    <text evidence="7">The sequence shown here is derived from an EMBL/GenBank/DDBJ whole genome shotgun (WGS) entry which is preliminary data.</text>
</comment>
<dbReference type="InterPro" id="IPR051360">
    <property type="entry name" value="Neuronal_Pentraxin_Related"/>
</dbReference>
<evidence type="ECO:0000256" key="5">
    <source>
        <dbReference type="ARBA" id="ARBA00023180"/>
    </source>
</evidence>
<evidence type="ECO:0000313" key="7">
    <source>
        <dbReference type="EMBL" id="CAH3033973.1"/>
    </source>
</evidence>
<sequence>MTSLRAGSWGKPLDALTSCIWVKFKDSSRDLDCVFSNRDLDLEMLRYGKDLRFFGGRFKLSASSGEYVHFNEWSHYCSTMEPGELKVYINGTLAGKFQLQGAIGVEGNLVYGQCYEHFLDSKWGSFIGEMAGINVWDRVLSEQEISELSKSCSAGTGNIVSMVDLQVMGGVQMQKIPVFC</sequence>
<dbReference type="PANTHER" id="PTHR19277:SF161">
    <property type="entry name" value="LAMININ G DOMAIN-CONTAINING PROTEIN"/>
    <property type="match status" value="1"/>
</dbReference>
<feature type="domain" description="Pentraxin (PTX)" evidence="6">
    <location>
        <begin position="3"/>
        <end position="180"/>
    </location>
</feature>
<evidence type="ECO:0000256" key="3">
    <source>
        <dbReference type="ARBA" id="ARBA00022837"/>
    </source>
</evidence>
<evidence type="ECO:0000256" key="2">
    <source>
        <dbReference type="ARBA" id="ARBA00022723"/>
    </source>
</evidence>
<keyword evidence="8" id="KW-1185">Reference proteome</keyword>
<keyword evidence="2" id="KW-0479">Metal-binding</keyword>
<dbReference type="EMBL" id="CALNXK010000002">
    <property type="protein sequence ID" value="CAH3033973.1"/>
    <property type="molecule type" value="Genomic_DNA"/>
</dbReference>
<dbReference type="Gene3D" id="2.60.120.200">
    <property type="match status" value="1"/>
</dbReference>
<evidence type="ECO:0000313" key="8">
    <source>
        <dbReference type="Proteomes" id="UP001159405"/>
    </source>
</evidence>
<protein>
    <recommendedName>
        <fullName evidence="6">Pentraxin (PTX) domain-containing protein</fullName>
    </recommendedName>
</protein>
<accession>A0ABN8MR20</accession>
<keyword evidence="4" id="KW-1015">Disulfide bond</keyword>
<reference evidence="7 8" key="1">
    <citation type="submission" date="2022-05" db="EMBL/GenBank/DDBJ databases">
        <authorList>
            <consortium name="Genoscope - CEA"/>
            <person name="William W."/>
        </authorList>
    </citation>
    <scope>NUCLEOTIDE SEQUENCE [LARGE SCALE GENOMIC DNA]</scope>
</reference>
<dbReference type="SUPFAM" id="SSF49899">
    <property type="entry name" value="Concanavalin A-like lectins/glucanases"/>
    <property type="match status" value="1"/>
</dbReference>
<evidence type="ECO:0000259" key="6">
    <source>
        <dbReference type="SMART" id="SM00159"/>
    </source>
</evidence>
<name>A0ABN8MR20_9CNID</name>
<dbReference type="InterPro" id="IPR001759">
    <property type="entry name" value="PTX_dom"/>
</dbReference>
<dbReference type="Pfam" id="PF13385">
    <property type="entry name" value="Laminin_G_3"/>
    <property type="match status" value="1"/>
</dbReference>
<dbReference type="InterPro" id="IPR013320">
    <property type="entry name" value="ConA-like_dom_sf"/>
</dbReference>
<proteinExistence type="predicted"/>
<comment type="cofactor">
    <cofactor evidence="1">
        <name>Ca(2+)</name>
        <dbReference type="ChEBI" id="CHEBI:29108"/>
    </cofactor>
</comment>
<keyword evidence="5" id="KW-0325">Glycoprotein</keyword>
<keyword evidence="3" id="KW-0106">Calcium</keyword>
<dbReference type="PANTHER" id="PTHR19277">
    <property type="entry name" value="PENTRAXIN"/>
    <property type="match status" value="1"/>
</dbReference>